<dbReference type="InterPro" id="IPR041636">
    <property type="entry name" value="RNase_J_C"/>
</dbReference>
<accession>A0A4R6RL07</accession>
<dbReference type="GO" id="GO:0046872">
    <property type="term" value="F:metal ion binding"/>
    <property type="evidence" value="ECO:0007669"/>
    <property type="project" value="UniProtKB-KW"/>
</dbReference>
<dbReference type="Pfam" id="PF00753">
    <property type="entry name" value="Lactamase_B"/>
    <property type="match status" value="1"/>
</dbReference>
<dbReference type="Proteomes" id="UP000294547">
    <property type="component" value="Unassembled WGS sequence"/>
</dbReference>
<name>A0A4R6RL07_9HYPH</name>
<evidence type="ECO:0000256" key="6">
    <source>
        <dbReference type="ARBA" id="ARBA00022884"/>
    </source>
</evidence>
<evidence type="ECO:0000259" key="8">
    <source>
        <dbReference type="SMART" id="SM00849"/>
    </source>
</evidence>
<dbReference type="Pfam" id="PF07521">
    <property type="entry name" value="RMMBL"/>
    <property type="match status" value="1"/>
</dbReference>
<evidence type="ECO:0000256" key="3">
    <source>
        <dbReference type="ARBA" id="ARBA00022801"/>
    </source>
</evidence>
<feature type="transmembrane region" description="Helical" evidence="7">
    <location>
        <begin position="20"/>
        <end position="41"/>
    </location>
</feature>
<keyword evidence="3" id="KW-0378">Hydrolase</keyword>
<comment type="caution">
    <text evidence="9">The sequence shown here is derived from an EMBL/GenBank/DDBJ whole genome shotgun (WGS) entry which is preliminary data.</text>
</comment>
<dbReference type="Gene3D" id="3.60.15.10">
    <property type="entry name" value="Ribonuclease Z/Hydroxyacylglutathione hydrolase-like"/>
    <property type="match status" value="1"/>
</dbReference>
<dbReference type="Gene3D" id="3.10.20.580">
    <property type="match status" value="1"/>
</dbReference>
<dbReference type="InterPro" id="IPR011108">
    <property type="entry name" value="RMMBL"/>
</dbReference>
<dbReference type="PANTHER" id="PTHR43694:SF1">
    <property type="entry name" value="RIBONUCLEASE J"/>
    <property type="match status" value="1"/>
</dbReference>
<evidence type="ECO:0000313" key="10">
    <source>
        <dbReference type="Proteomes" id="UP000294547"/>
    </source>
</evidence>
<dbReference type="InterPro" id="IPR042173">
    <property type="entry name" value="RNase_J_2"/>
</dbReference>
<dbReference type="Pfam" id="PF22505">
    <property type="entry name" value="RNase_J_b_CASP"/>
    <property type="match status" value="1"/>
</dbReference>
<dbReference type="InterPro" id="IPR055132">
    <property type="entry name" value="RNase_J_b_CASP"/>
</dbReference>
<dbReference type="AlphaFoldDB" id="A0A4R6RL07"/>
<proteinExistence type="predicted"/>
<dbReference type="Pfam" id="PF17770">
    <property type="entry name" value="RNase_J_C"/>
    <property type="match status" value="1"/>
</dbReference>
<evidence type="ECO:0000256" key="2">
    <source>
        <dbReference type="ARBA" id="ARBA00022723"/>
    </source>
</evidence>
<keyword evidence="7" id="KW-0472">Membrane</keyword>
<evidence type="ECO:0000256" key="1">
    <source>
        <dbReference type="ARBA" id="ARBA00022722"/>
    </source>
</evidence>
<evidence type="ECO:0000313" key="9">
    <source>
        <dbReference type="EMBL" id="TDP87303.1"/>
    </source>
</evidence>
<keyword evidence="5" id="KW-0269">Exonuclease</keyword>
<evidence type="ECO:0000256" key="7">
    <source>
        <dbReference type="SAM" id="Phobius"/>
    </source>
</evidence>
<feature type="domain" description="Metallo-beta-lactamase" evidence="8">
    <location>
        <begin position="32"/>
        <end position="231"/>
    </location>
</feature>
<dbReference type="CDD" id="cd07714">
    <property type="entry name" value="RNaseJ_MBL-fold"/>
    <property type="match status" value="1"/>
</dbReference>
<reference evidence="9 10" key="1">
    <citation type="submission" date="2019-03" db="EMBL/GenBank/DDBJ databases">
        <title>Genomic Encyclopedia of Type Strains, Phase IV (KMG-IV): sequencing the most valuable type-strain genomes for metagenomic binning, comparative biology and taxonomic classification.</title>
        <authorList>
            <person name="Goeker M."/>
        </authorList>
    </citation>
    <scope>NUCLEOTIDE SEQUENCE [LARGE SCALE GENOMIC DNA]</scope>
    <source>
        <strain evidence="9 10">DSM 102969</strain>
    </source>
</reference>
<dbReference type="InterPro" id="IPR001279">
    <property type="entry name" value="Metallo-B-lactamas"/>
</dbReference>
<keyword evidence="4" id="KW-0862">Zinc</keyword>
<sequence length="573" mass="61423">MVLQEFDRVKKPRIDGGEELVFLPLGGVGEIGMNLALYGLGPERDRKWLMMDCGVSFAGPDLPGVDLVLPDIRFVEAQKKNLVGILITHAHEDHYGALYDLWPRLEVPVYMTPFAAALHAAKREMEPGAPRIPTTVVEQGSRFSIGPFDLELVAVSHSLPEPNAVMIRTAMGNVLHTGDWKIDLAPGVGRAIDMDRLAALGAEGVRAMICDSTNATREGRSPSEADVAKGMAEVIAKAKRRVAVTIFASNVARIRSVAQAAAANDREVVILGRAIRRVVDVAGELGMLDGLPPFRDEEAYGYLPPDKVVALVTGSQGEPRAALAKIAFDEHRNVALSSGDTVVFSSRTIPGNDKAVGAIQNALVARGIHIVTDRDALVHTSGHPRRDELTELYRLIQPKVAVPVHGEAVHLAAHAALAKAAGVPTVVSAKNGAIVRLLPADRDAEITGHVPVGILVKDGSLVREPEVSGVVERRRISFAGAVAVTVVIDDTGDLVGDFALSLFGLPTTDARGESFHDALGKVVEGTLESMPRARRRDDETVAEAIRRSVRSAVNERWGKKPICDVTVLRLEDA</sequence>
<protein>
    <submittedName>
        <fullName evidence="9">Ribonuclease J</fullName>
    </submittedName>
</protein>
<dbReference type="PANTHER" id="PTHR43694">
    <property type="entry name" value="RIBONUCLEASE J"/>
    <property type="match status" value="1"/>
</dbReference>
<keyword evidence="2" id="KW-0479">Metal-binding</keyword>
<dbReference type="InterPro" id="IPR036866">
    <property type="entry name" value="RibonucZ/Hydroxyglut_hydro"/>
</dbReference>
<evidence type="ECO:0000256" key="4">
    <source>
        <dbReference type="ARBA" id="ARBA00022833"/>
    </source>
</evidence>
<keyword evidence="7" id="KW-1133">Transmembrane helix</keyword>
<gene>
    <name evidence="9" type="ORF">EDD54_1196</name>
</gene>
<evidence type="ECO:0000256" key="5">
    <source>
        <dbReference type="ARBA" id="ARBA00022839"/>
    </source>
</evidence>
<keyword evidence="1" id="KW-0540">Nuclease</keyword>
<dbReference type="GO" id="GO:0004527">
    <property type="term" value="F:exonuclease activity"/>
    <property type="evidence" value="ECO:0007669"/>
    <property type="project" value="UniProtKB-KW"/>
</dbReference>
<dbReference type="Gene3D" id="3.40.50.10710">
    <property type="entry name" value="Metallo-hydrolase/oxidoreductase"/>
    <property type="match status" value="1"/>
</dbReference>
<keyword evidence="6" id="KW-0694">RNA-binding</keyword>
<organism evidence="9 10">
    <name type="scientific">Oharaeibacter diazotrophicus</name>
    <dbReference type="NCBI Taxonomy" id="1920512"/>
    <lineage>
        <taxon>Bacteria</taxon>
        <taxon>Pseudomonadati</taxon>
        <taxon>Pseudomonadota</taxon>
        <taxon>Alphaproteobacteria</taxon>
        <taxon>Hyphomicrobiales</taxon>
        <taxon>Pleomorphomonadaceae</taxon>
        <taxon>Oharaeibacter</taxon>
    </lineage>
</organism>
<keyword evidence="10" id="KW-1185">Reference proteome</keyword>
<dbReference type="GO" id="GO:0003723">
    <property type="term" value="F:RNA binding"/>
    <property type="evidence" value="ECO:0007669"/>
    <property type="project" value="UniProtKB-KW"/>
</dbReference>
<dbReference type="SMART" id="SM00849">
    <property type="entry name" value="Lactamase_B"/>
    <property type="match status" value="1"/>
</dbReference>
<keyword evidence="7" id="KW-0812">Transmembrane</keyword>
<dbReference type="EMBL" id="SNXY01000006">
    <property type="protein sequence ID" value="TDP87303.1"/>
    <property type="molecule type" value="Genomic_DNA"/>
</dbReference>
<dbReference type="SUPFAM" id="SSF56281">
    <property type="entry name" value="Metallo-hydrolase/oxidoreductase"/>
    <property type="match status" value="1"/>
</dbReference>